<name>A0A507CHW3_9FUNG</name>
<protein>
    <submittedName>
        <fullName evidence="2">Uncharacterized protein</fullName>
    </submittedName>
</protein>
<evidence type="ECO:0000256" key="1">
    <source>
        <dbReference type="SAM" id="MobiDB-lite"/>
    </source>
</evidence>
<dbReference type="EMBL" id="QEAN01000360">
    <property type="protein sequence ID" value="TPX39192.1"/>
    <property type="molecule type" value="Genomic_DNA"/>
</dbReference>
<evidence type="ECO:0000313" key="2">
    <source>
        <dbReference type="EMBL" id="TPX39192.1"/>
    </source>
</evidence>
<dbReference type="EMBL" id="QEAM01000464">
    <property type="protein sequence ID" value="TPX39585.1"/>
    <property type="molecule type" value="Genomic_DNA"/>
</dbReference>
<evidence type="ECO:0000313" key="4">
    <source>
        <dbReference type="Proteomes" id="UP000317494"/>
    </source>
</evidence>
<dbReference type="Proteomes" id="UP000317494">
    <property type="component" value="Unassembled WGS sequence"/>
</dbReference>
<proteinExistence type="predicted"/>
<feature type="region of interest" description="Disordered" evidence="1">
    <location>
        <begin position="793"/>
        <end position="823"/>
    </location>
</feature>
<organism evidence="2 4">
    <name type="scientific">Synchytrium endobioticum</name>
    <dbReference type="NCBI Taxonomy" id="286115"/>
    <lineage>
        <taxon>Eukaryota</taxon>
        <taxon>Fungi</taxon>
        <taxon>Fungi incertae sedis</taxon>
        <taxon>Chytridiomycota</taxon>
        <taxon>Chytridiomycota incertae sedis</taxon>
        <taxon>Chytridiomycetes</taxon>
        <taxon>Synchytriales</taxon>
        <taxon>Synchytriaceae</taxon>
        <taxon>Synchytrium</taxon>
    </lineage>
</organism>
<comment type="caution">
    <text evidence="2">The sequence shown here is derived from an EMBL/GenBank/DDBJ whole genome shotgun (WGS) entry which is preliminary data.</text>
</comment>
<feature type="compositionally biased region" description="Polar residues" evidence="1">
    <location>
        <begin position="814"/>
        <end position="823"/>
    </location>
</feature>
<accession>A0A507CHW3</accession>
<evidence type="ECO:0000313" key="5">
    <source>
        <dbReference type="Proteomes" id="UP000320475"/>
    </source>
</evidence>
<reference evidence="4 5" key="1">
    <citation type="journal article" date="2019" name="Sci. Rep.">
        <title>Comparative genomics of chytrid fungi reveal insights into the obligate biotrophic and pathogenic lifestyle of Synchytrium endobioticum.</title>
        <authorList>
            <person name="van de Vossenberg B.T.L.H."/>
            <person name="Warris S."/>
            <person name="Nguyen H.D.T."/>
            <person name="van Gent-Pelzer M.P.E."/>
            <person name="Joly D.L."/>
            <person name="van de Geest H.C."/>
            <person name="Bonants P.J.M."/>
            <person name="Smith D.S."/>
            <person name="Levesque C.A."/>
            <person name="van der Lee T.A.J."/>
        </authorList>
    </citation>
    <scope>NUCLEOTIDE SEQUENCE [LARGE SCALE GENOMIC DNA]</scope>
    <source>
        <strain evidence="3 5">LEV6574</strain>
        <strain evidence="2 4">MB42</strain>
    </source>
</reference>
<sequence length="905" mass="97337">MQHLYLINGISSVGLLIFSFAPAESKSTFRRVLAHPVTSNAFVITEEPTCKSNEHVSGIKVASYPQNSLNATWQTPICSASPVSLVSVALTKDGSTMFISYRSTSQILVRSLLTNNGSANPVILSGDSSTMLPGIITTYNESTLFLSRTDMWNVLSSAEEALSMLNSTDQSSYFVANASTIYIMGSGAASGNSASMYRVWITTYRHMMDPLPSLVRIDVDSSLKIMGQVSHARPYVGPLVPPMVLCADNLFMTFTDSNATGLSLLIYNTTAGNISSPVKRVIVHDRVISLTCMPLIDAVLMIVVRNISTNLAYAYSYDPVYGLSLPLALLAPTPVGSPTGILWTLAALDVAVPGGNGPVVAAAVGTSPNMSVGIGPIFATSFQASYFAPLLPRNASPLNPSPTICQLNCESTLPHIVSVYSGLSNGAKAGIAVGVAIAALAIGMMAYVSRQRSVRVESKGRSKGIDDGCVDYNRTAEKCVISDDGSEELSMKRVFEDKHPYLPPLIVMVPDGSGSAGLAPSLRHNQVRRQSSQIQQLYNLKRASYTTIRPTLERGGAAQAMSTSSTSTEVEREILNAYAELTDTSDLPSQKRSTREAPCIAPIETNLPSSRNSSTLSAWQREIWSTPTGAAADILDDEKCVSEDEQCVQGEENQTQAQTETKAKPTDLPAYLSTYLKANVVTPPEPLFPSDKEIIVLDSCRDTRTASNVPTTQKYDPNSGCLSGHGGSFSFLGGTNICAEGHSVNTHMSRLASLIQGFDDLRRRRRSTNTPKQLSSTSIHAFAPAPLCPVEESSAVSLQNPTTPNLTLAPTHKQLGSRNTSENVLDHGVQISYTSYPDQTDAQNRSNLPKPVSHPALPQNGVLADQNENMSLLPPLPRMTIHGAPIEAWLSDQDEFDWPYFPKNI</sequence>
<dbReference type="AlphaFoldDB" id="A0A507CHW3"/>
<evidence type="ECO:0000313" key="3">
    <source>
        <dbReference type="EMBL" id="TPX39585.1"/>
    </source>
</evidence>
<keyword evidence="4" id="KW-1185">Reference proteome</keyword>
<dbReference type="VEuPathDB" id="FungiDB:SeMB42_g06421"/>
<feature type="compositionally biased region" description="Low complexity" evidence="1">
    <location>
        <begin position="800"/>
        <end position="811"/>
    </location>
</feature>
<gene>
    <name evidence="3" type="ORF">SeLEV6574_g07116</name>
    <name evidence="2" type="ORF">SeMB42_g06421</name>
</gene>
<dbReference type="Proteomes" id="UP000320475">
    <property type="component" value="Unassembled WGS sequence"/>
</dbReference>